<proteinExistence type="predicted"/>
<sequence length="155" mass="18153">MANTPFLPDYNFLNRSIHKQNKKILFYLDCFHSRHIDNFGALELQIRSWLFLRQPRRLEFKVLVSALRLNYKTCEGSGERKNQILALSSTTLALWNFRSQFFSISALRFEGPGSSSTTSVFDIQFHILVLRSQFFLRLLRHLGISVSHTEKGERK</sequence>
<name>A0A2N1N453_9GLOM</name>
<dbReference type="EMBL" id="LLXL01000816">
    <property type="protein sequence ID" value="PKK68657.1"/>
    <property type="molecule type" value="Genomic_DNA"/>
</dbReference>
<reference evidence="1 2" key="2">
    <citation type="submission" date="2017-10" db="EMBL/GenBank/DDBJ databases">
        <title>Extensive intraspecific genome diversity in a model arbuscular mycorrhizal fungus.</title>
        <authorList>
            <person name="Chen E.C.H."/>
            <person name="Morin E."/>
            <person name="Baudet D."/>
            <person name="Noel J."/>
            <person name="Ndikumana S."/>
            <person name="Charron P."/>
            <person name="St-Onge C."/>
            <person name="Giorgi J."/>
            <person name="Grigoriev I.V."/>
            <person name="Roux C."/>
            <person name="Martin F.M."/>
            <person name="Corradi N."/>
        </authorList>
    </citation>
    <scope>NUCLEOTIDE SEQUENCE [LARGE SCALE GENOMIC DNA]</scope>
    <source>
        <strain evidence="1 2">C2</strain>
    </source>
</reference>
<protein>
    <submittedName>
        <fullName evidence="1">Uncharacterized protein</fullName>
    </submittedName>
</protein>
<dbReference type="Proteomes" id="UP000233469">
    <property type="component" value="Unassembled WGS sequence"/>
</dbReference>
<accession>A0A2N1N453</accession>
<evidence type="ECO:0000313" key="1">
    <source>
        <dbReference type="EMBL" id="PKK68657.1"/>
    </source>
</evidence>
<organism evidence="1 2">
    <name type="scientific">Rhizophagus irregularis</name>
    <dbReference type="NCBI Taxonomy" id="588596"/>
    <lineage>
        <taxon>Eukaryota</taxon>
        <taxon>Fungi</taxon>
        <taxon>Fungi incertae sedis</taxon>
        <taxon>Mucoromycota</taxon>
        <taxon>Glomeromycotina</taxon>
        <taxon>Glomeromycetes</taxon>
        <taxon>Glomerales</taxon>
        <taxon>Glomeraceae</taxon>
        <taxon>Rhizophagus</taxon>
    </lineage>
</organism>
<comment type="caution">
    <text evidence="1">The sequence shown here is derived from an EMBL/GenBank/DDBJ whole genome shotgun (WGS) entry which is preliminary data.</text>
</comment>
<reference evidence="1 2" key="1">
    <citation type="submission" date="2016-04" db="EMBL/GenBank/DDBJ databases">
        <title>Genome analyses suggest a sexual origin of heterokaryosis in a supposedly ancient asexual fungus.</title>
        <authorList>
            <person name="Ropars J."/>
            <person name="Sedzielewska K."/>
            <person name="Noel J."/>
            <person name="Charron P."/>
            <person name="Farinelli L."/>
            <person name="Marton T."/>
            <person name="Kruger M."/>
            <person name="Pelin A."/>
            <person name="Brachmann A."/>
            <person name="Corradi N."/>
        </authorList>
    </citation>
    <scope>NUCLEOTIDE SEQUENCE [LARGE SCALE GENOMIC DNA]</scope>
    <source>
        <strain evidence="1 2">C2</strain>
    </source>
</reference>
<dbReference type="AlphaFoldDB" id="A0A2N1N453"/>
<gene>
    <name evidence="1" type="ORF">RhiirC2_867148</name>
</gene>
<evidence type="ECO:0000313" key="2">
    <source>
        <dbReference type="Proteomes" id="UP000233469"/>
    </source>
</evidence>